<name>A0A812RBP8_SYMPI</name>
<evidence type="ECO:0000313" key="4">
    <source>
        <dbReference type="Proteomes" id="UP000649617"/>
    </source>
</evidence>
<evidence type="ECO:0000256" key="1">
    <source>
        <dbReference type="ARBA" id="ARBA00005773"/>
    </source>
</evidence>
<dbReference type="Pfam" id="PF01770">
    <property type="entry name" value="Folate_carrier"/>
    <property type="match status" value="1"/>
</dbReference>
<comment type="similarity">
    <text evidence="1">Belongs to the reduced folate carrier (RFC) transporter (TC 2.A.48) family.</text>
</comment>
<keyword evidence="2" id="KW-0472">Membrane</keyword>
<keyword evidence="4" id="KW-1185">Reference proteome</keyword>
<keyword evidence="2" id="KW-1133">Transmembrane helix</keyword>
<dbReference type="OrthoDB" id="18814at2759"/>
<dbReference type="InterPro" id="IPR002666">
    <property type="entry name" value="Folate_carrier"/>
</dbReference>
<dbReference type="EMBL" id="CAJNIZ010019891">
    <property type="protein sequence ID" value="CAE7432968.1"/>
    <property type="molecule type" value="Genomic_DNA"/>
</dbReference>
<feature type="transmembrane region" description="Helical" evidence="2">
    <location>
        <begin position="12"/>
        <end position="31"/>
    </location>
</feature>
<accession>A0A812RBP8</accession>
<evidence type="ECO:0000256" key="2">
    <source>
        <dbReference type="SAM" id="Phobius"/>
    </source>
</evidence>
<feature type="non-terminal residue" evidence="3">
    <location>
        <position position="1"/>
    </location>
</feature>
<dbReference type="Proteomes" id="UP000649617">
    <property type="component" value="Unassembled WGS sequence"/>
</dbReference>
<gene>
    <name evidence="3" type="primary">Slc19a1</name>
    <name evidence="3" type="ORF">SPIL2461_LOCUS10584</name>
</gene>
<comment type="caution">
    <text evidence="3">The sequence shown here is derived from an EMBL/GenBank/DDBJ whole genome shotgun (WGS) entry which is preliminary data.</text>
</comment>
<evidence type="ECO:0000313" key="3">
    <source>
        <dbReference type="EMBL" id="CAE7432968.1"/>
    </source>
</evidence>
<feature type="transmembrane region" description="Helical" evidence="2">
    <location>
        <begin position="37"/>
        <end position="58"/>
    </location>
</feature>
<feature type="non-terminal residue" evidence="3">
    <location>
        <position position="72"/>
    </location>
</feature>
<keyword evidence="2" id="KW-0812">Transmembrane</keyword>
<proteinExistence type="inferred from homology"/>
<dbReference type="AlphaFoldDB" id="A0A812RBP8"/>
<sequence length="72" mass="7809">DKGFSNHEVYQEIFPLFVYSRFPLLIITGLVSELPSFGGKGVLAIGAVCGFVTVLLTWCGQGHLPQQVAQIT</sequence>
<reference evidence="3" key="1">
    <citation type="submission" date="2021-02" db="EMBL/GenBank/DDBJ databases">
        <authorList>
            <person name="Dougan E. K."/>
            <person name="Rhodes N."/>
            <person name="Thang M."/>
            <person name="Chan C."/>
        </authorList>
    </citation>
    <scope>NUCLEOTIDE SEQUENCE</scope>
</reference>
<protein>
    <submittedName>
        <fullName evidence="3">Slc19a1 protein</fullName>
    </submittedName>
</protein>
<organism evidence="3 4">
    <name type="scientific">Symbiodinium pilosum</name>
    <name type="common">Dinoflagellate</name>
    <dbReference type="NCBI Taxonomy" id="2952"/>
    <lineage>
        <taxon>Eukaryota</taxon>
        <taxon>Sar</taxon>
        <taxon>Alveolata</taxon>
        <taxon>Dinophyceae</taxon>
        <taxon>Suessiales</taxon>
        <taxon>Symbiodiniaceae</taxon>
        <taxon>Symbiodinium</taxon>
    </lineage>
</organism>